<accession>A0ABR1LSS3</accession>
<reference evidence="2 3" key="1">
    <citation type="submission" date="2024-04" db="EMBL/GenBank/DDBJ databases">
        <title>Phyllosticta paracitricarpa is synonymous to the EU quarantine fungus P. citricarpa based on phylogenomic analyses.</title>
        <authorList>
            <consortium name="Lawrence Berkeley National Laboratory"/>
            <person name="Van ingen-buijs V.A."/>
            <person name="Van westerhoven A.C."/>
            <person name="Haridas S."/>
            <person name="Skiadas P."/>
            <person name="Martin F."/>
            <person name="Groenewald J.Z."/>
            <person name="Crous P.W."/>
            <person name="Seidl M.F."/>
        </authorList>
    </citation>
    <scope>NUCLEOTIDE SEQUENCE [LARGE SCALE GENOMIC DNA]</scope>
    <source>
        <strain evidence="2 3">CPC 17464</strain>
    </source>
</reference>
<keyword evidence="3" id="KW-1185">Reference proteome</keyword>
<gene>
    <name evidence="2" type="ORF">J3D65DRAFT_354704</name>
</gene>
<dbReference type="Proteomes" id="UP001360953">
    <property type="component" value="Unassembled WGS sequence"/>
</dbReference>
<comment type="caution">
    <text evidence="2">The sequence shown here is derived from an EMBL/GenBank/DDBJ whole genome shotgun (WGS) entry which is preliminary data.</text>
</comment>
<organism evidence="2 3">
    <name type="scientific">Phyllosticta citribraziliensis</name>
    <dbReference type="NCBI Taxonomy" id="989973"/>
    <lineage>
        <taxon>Eukaryota</taxon>
        <taxon>Fungi</taxon>
        <taxon>Dikarya</taxon>
        <taxon>Ascomycota</taxon>
        <taxon>Pezizomycotina</taxon>
        <taxon>Dothideomycetes</taxon>
        <taxon>Dothideomycetes incertae sedis</taxon>
        <taxon>Botryosphaeriales</taxon>
        <taxon>Phyllostictaceae</taxon>
        <taxon>Phyllosticta</taxon>
    </lineage>
</organism>
<dbReference type="RefSeq" id="XP_066654958.1">
    <property type="nucleotide sequence ID" value="XM_066795581.1"/>
</dbReference>
<evidence type="ECO:0000313" key="3">
    <source>
        <dbReference type="Proteomes" id="UP001360953"/>
    </source>
</evidence>
<protein>
    <submittedName>
        <fullName evidence="2">Uncharacterized protein</fullName>
    </submittedName>
</protein>
<dbReference type="EMBL" id="JBBPEH010000006">
    <property type="protein sequence ID" value="KAK7536807.1"/>
    <property type="molecule type" value="Genomic_DNA"/>
</dbReference>
<dbReference type="GeneID" id="92028487"/>
<sequence>MDVALHPIALSLSPEPGREEPSTAPHHGRRPCPHGSEYGSSGLGNRTEWVHRRRATFLESFHKSHSNVHAHVLLPRIHDRRLLTAHAPLNMAILSLTGCSSSSVAFGPASHHRFLPGNFDALRIDDRDRKRFSQRTPPPLSKSSSLFACRVSRGCKNNGTTRPTLYASIATHEKPHTSHTPPKSPALDCEPLGISRQSSVDIPWPGPIKRRTRHLTRDWVWVLPPWQQQ</sequence>
<feature type="region of interest" description="Disordered" evidence="1">
    <location>
        <begin position="9"/>
        <end position="44"/>
    </location>
</feature>
<evidence type="ECO:0000256" key="1">
    <source>
        <dbReference type="SAM" id="MobiDB-lite"/>
    </source>
</evidence>
<name>A0ABR1LSS3_9PEZI</name>
<proteinExistence type="predicted"/>
<evidence type="ECO:0000313" key="2">
    <source>
        <dbReference type="EMBL" id="KAK7536807.1"/>
    </source>
</evidence>